<dbReference type="InterPro" id="IPR011335">
    <property type="entry name" value="Restrct_endonuc-II-like"/>
</dbReference>
<feature type="region of interest" description="Disordered" evidence="6">
    <location>
        <begin position="1"/>
        <end position="26"/>
    </location>
</feature>
<evidence type="ECO:0000256" key="6">
    <source>
        <dbReference type="SAM" id="MobiDB-lite"/>
    </source>
</evidence>
<accession>A0ABD4TJR8</accession>
<dbReference type="SUPFAM" id="SSF52980">
    <property type="entry name" value="Restriction endonuclease-like"/>
    <property type="match status" value="1"/>
</dbReference>
<keyword evidence="2 7" id="KW-0255">Endonuclease</keyword>
<sequence>MYDEKEYNKTAEEPYNLKNPPPASSSTVKKVMRSMKTKDTKAEVTLRKALREIGLSGYRKNWEKALGKPDITYPGKKVAIFVHGCFWHGCPKCGKQTPKTHSQFWIEKISRNRQRDTNIILKLEESGWKVFVFWECEINKDVQTLAKDVAEFIQRTDRSIY</sequence>
<dbReference type="Gene3D" id="3.40.960.10">
    <property type="entry name" value="VSR Endonuclease"/>
    <property type="match status" value="1"/>
</dbReference>
<reference evidence="7 8" key="1">
    <citation type="submission" date="2019-08" db="EMBL/GenBank/DDBJ databases">
        <authorList>
            <person name="Chen S.-C."/>
            <person name="Lai M.-C."/>
            <person name="You Y.-T."/>
        </authorList>
    </citation>
    <scope>NUCLEOTIDE SEQUENCE [LARGE SCALE GENOMIC DNA]</scope>
    <source>
        <strain evidence="7 8">P2F9704a</strain>
    </source>
</reference>
<evidence type="ECO:0000313" key="8">
    <source>
        <dbReference type="Proteomes" id="UP001524383"/>
    </source>
</evidence>
<dbReference type="InterPro" id="IPR004603">
    <property type="entry name" value="DNA_mismatch_endonuc_vsr"/>
</dbReference>
<dbReference type="GO" id="GO:0004519">
    <property type="term" value="F:endonuclease activity"/>
    <property type="evidence" value="ECO:0007669"/>
    <property type="project" value="UniProtKB-KW"/>
</dbReference>
<evidence type="ECO:0000313" key="7">
    <source>
        <dbReference type="EMBL" id="MCQ1537757.1"/>
    </source>
</evidence>
<organism evidence="7 8">
    <name type="scientific">Methanocalculus taiwanensis</name>
    <dbReference type="NCBI Taxonomy" id="106207"/>
    <lineage>
        <taxon>Archaea</taxon>
        <taxon>Methanobacteriati</taxon>
        <taxon>Methanobacteriota</taxon>
        <taxon>Stenosarchaea group</taxon>
        <taxon>Methanomicrobia</taxon>
        <taxon>Methanomicrobiales</taxon>
        <taxon>Methanocalculaceae</taxon>
        <taxon>Methanocalculus</taxon>
    </lineage>
</organism>
<feature type="compositionally biased region" description="Basic and acidic residues" evidence="6">
    <location>
        <begin position="1"/>
        <end position="12"/>
    </location>
</feature>
<dbReference type="EMBL" id="VOTZ01000003">
    <property type="protein sequence ID" value="MCQ1537757.1"/>
    <property type="molecule type" value="Genomic_DNA"/>
</dbReference>
<protein>
    <submittedName>
        <fullName evidence="7">Very short patch repair endonuclease</fullName>
    </submittedName>
</protein>
<evidence type="ECO:0000256" key="4">
    <source>
        <dbReference type="ARBA" id="ARBA00022801"/>
    </source>
</evidence>
<dbReference type="Pfam" id="PF03852">
    <property type="entry name" value="Vsr"/>
    <property type="match status" value="1"/>
</dbReference>
<proteinExistence type="predicted"/>
<keyword evidence="8" id="KW-1185">Reference proteome</keyword>
<dbReference type="AlphaFoldDB" id="A0ABD4TJR8"/>
<keyword evidence="5" id="KW-0234">DNA repair</keyword>
<keyword evidence="4" id="KW-0378">Hydrolase</keyword>
<keyword evidence="3" id="KW-0227">DNA damage</keyword>
<name>A0ABD4TJR8_9EURY</name>
<dbReference type="GO" id="GO:0006281">
    <property type="term" value="P:DNA repair"/>
    <property type="evidence" value="ECO:0007669"/>
    <property type="project" value="UniProtKB-KW"/>
</dbReference>
<keyword evidence="1" id="KW-0540">Nuclease</keyword>
<dbReference type="GO" id="GO:0016787">
    <property type="term" value="F:hydrolase activity"/>
    <property type="evidence" value="ECO:0007669"/>
    <property type="project" value="UniProtKB-KW"/>
</dbReference>
<dbReference type="RefSeq" id="WP_255331675.1">
    <property type="nucleotide sequence ID" value="NZ_VOTZ01000003.1"/>
</dbReference>
<dbReference type="NCBIfam" id="TIGR00632">
    <property type="entry name" value="vsr"/>
    <property type="match status" value="1"/>
</dbReference>
<evidence type="ECO:0000256" key="1">
    <source>
        <dbReference type="ARBA" id="ARBA00022722"/>
    </source>
</evidence>
<evidence type="ECO:0000256" key="5">
    <source>
        <dbReference type="ARBA" id="ARBA00023204"/>
    </source>
</evidence>
<gene>
    <name evidence="7" type="ORF">FTO68_01955</name>
</gene>
<dbReference type="Proteomes" id="UP001524383">
    <property type="component" value="Unassembled WGS sequence"/>
</dbReference>
<evidence type="ECO:0000256" key="2">
    <source>
        <dbReference type="ARBA" id="ARBA00022759"/>
    </source>
</evidence>
<comment type="caution">
    <text evidence="7">The sequence shown here is derived from an EMBL/GenBank/DDBJ whole genome shotgun (WGS) entry which is preliminary data.</text>
</comment>
<evidence type="ECO:0000256" key="3">
    <source>
        <dbReference type="ARBA" id="ARBA00022763"/>
    </source>
</evidence>
<dbReference type="CDD" id="cd00221">
    <property type="entry name" value="Vsr"/>
    <property type="match status" value="1"/>
</dbReference>